<comment type="caution">
    <text evidence="1">The sequence shown here is derived from an EMBL/GenBank/DDBJ whole genome shotgun (WGS) entry which is preliminary data.</text>
</comment>
<keyword evidence="2" id="KW-1185">Reference proteome</keyword>
<sequence>MGRSVLLCFSPVISHLVLRMTNHSECVVSGALASKNLAPSPIGEPCRTRSWTCAWDPPSGVAGRPSRAFAQFFRDRVFQGSWRVLGFFQWGLSTIERAGRNASQLFGVKRAILQHSCHAANLASP</sequence>
<dbReference type="Proteomes" id="UP000807306">
    <property type="component" value="Unassembled WGS sequence"/>
</dbReference>
<protein>
    <submittedName>
        <fullName evidence="1">Uncharacterized protein</fullName>
    </submittedName>
</protein>
<accession>A0A9P6JSR6</accession>
<dbReference type="AlphaFoldDB" id="A0A9P6JSR6"/>
<dbReference type="EMBL" id="MU157834">
    <property type="protein sequence ID" value="KAF9531601.1"/>
    <property type="molecule type" value="Genomic_DNA"/>
</dbReference>
<organism evidence="1 2">
    <name type="scientific">Crepidotus variabilis</name>
    <dbReference type="NCBI Taxonomy" id="179855"/>
    <lineage>
        <taxon>Eukaryota</taxon>
        <taxon>Fungi</taxon>
        <taxon>Dikarya</taxon>
        <taxon>Basidiomycota</taxon>
        <taxon>Agaricomycotina</taxon>
        <taxon>Agaricomycetes</taxon>
        <taxon>Agaricomycetidae</taxon>
        <taxon>Agaricales</taxon>
        <taxon>Agaricineae</taxon>
        <taxon>Crepidotaceae</taxon>
        <taxon>Crepidotus</taxon>
    </lineage>
</organism>
<reference evidence="1" key="1">
    <citation type="submission" date="2020-11" db="EMBL/GenBank/DDBJ databases">
        <authorList>
            <consortium name="DOE Joint Genome Institute"/>
            <person name="Ahrendt S."/>
            <person name="Riley R."/>
            <person name="Andreopoulos W."/>
            <person name="Labutti K."/>
            <person name="Pangilinan J."/>
            <person name="Ruiz-Duenas F.J."/>
            <person name="Barrasa J.M."/>
            <person name="Sanchez-Garcia M."/>
            <person name="Camarero S."/>
            <person name="Miyauchi S."/>
            <person name="Serrano A."/>
            <person name="Linde D."/>
            <person name="Babiker R."/>
            <person name="Drula E."/>
            <person name="Ayuso-Fernandez I."/>
            <person name="Pacheco R."/>
            <person name="Padilla G."/>
            <person name="Ferreira P."/>
            <person name="Barriuso J."/>
            <person name="Kellner H."/>
            <person name="Castanera R."/>
            <person name="Alfaro M."/>
            <person name="Ramirez L."/>
            <person name="Pisabarro A.G."/>
            <person name="Kuo A."/>
            <person name="Tritt A."/>
            <person name="Lipzen A."/>
            <person name="He G."/>
            <person name="Yan M."/>
            <person name="Ng V."/>
            <person name="Cullen D."/>
            <person name="Martin F."/>
            <person name="Rosso M.-N."/>
            <person name="Henrissat B."/>
            <person name="Hibbett D."/>
            <person name="Martinez A.T."/>
            <person name="Grigoriev I.V."/>
        </authorList>
    </citation>
    <scope>NUCLEOTIDE SEQUENCE</scope>
    <source>
        <strain evidence="1">CBS 506.95</strain>
    </source>
</reference>
<gene>
    <name evidence="1" type="ORF">CPB83DRAFT_848440</name>
</gene>
<evidence type="ECO:0000313" key="1">
    <source>
        <dbReference type="EMBL" id="KAF9531601.1"/>
    </source>
</evidence>
<evidence type="ECO:0000313" key="2">
    <source>
        <dbReference type="Proteomes" id="UP000807306"/>
    </source>
</evidence>
<proteinExistence type="predicted"/>
<name>A0A9P6JSR6_9AGAR</name>